<protein>
    <submittedName>
        <fullName evidence="2">Uncharacterized protein</fullName>
    </submittedName>
</protein>
<dbReference type="AlphaFoldDB" id="A0AAD8HJA1"/>
<dbReference type="EMBL" id="JAUIZM010000008">
    <property type="protein sequence ID" value="KAK1368362.1"/>
    <property type="molecule type" value="Genomic_DNA"/>
</dbReference>
<dbReference type="Proteomes" id="UP001237642">
    <property type="component" value="Unassembled WGS sequence"/>
</dbReference>
<sequence>MSTFQSLFGFDFKVGCVFFELQTLIVYCDLQSIKRIKRDSLLGDAILKVLGHMMLSSILWICAKSVDLDSKVAITAFYMFIWKNPGMFPPSAQVAPSTARNALKEPISRKTVRPKTLDIQSSSDSSGRMKFTEGPLRNDNVSRQSGIGSTNQNRAGSGSGSGRPRKQNAGSEHSVDQSPLDPQYQAKLIGKGSGSAWD</sequence>
<accession>A0AAD8HJA1</accession>
<comment type="caution">
    <text evidence="2">The sequence shown here is derived from an EMBL/GenBank/DDBJ whole genome shotgun (WGS) entry which is preliminary data.</text>
</comment>
<evidence type="ECO:0000256" key="1">
    <source>
        <dbReference type="SAM" id="MobiDB-lite"/>
    </source>
</evidence>
<organism evidence="2 3">
    <name type="scientific">Heracleum sosnowskyi</name>
    <dbReference type="NCBI Taxonomy" id="360622"/>
    <lineage>
        <taxon>Eukaryota</taxon>
        <taxon>Viridiplantae</taxon>
        <taxon>Streptophyta</taxon>
        <taxon>Embryophyta</taxon>
        <taxon>Tracheophyta</taxon>
        <taxon>Spermatophyta</taxon>
        <taxon>Magnoliopsida</taxon>
        <taxon>eudicotyledons</taxon>
        <taxon>Gunneridae</taxon>
        <taxon>Pentapetalae</taxon>
        <taxon>asterids</taxon>
        <taxon>campanulids</taxon>
        <taxon>Apiales</taxon>
        <taxon>Apiaceae</taxon>
        <taxon>Apioideae</taxon>
        <taxon>apioid superclade</taxon>
        <taxon>Tordylieae</taxon>
        <taxon>Tordyliinae</taxon>
        <taxon>Heracleum</taxon>
    </lineage>
</organism>
<feature type="region of interest" description="Disordered" evidence="1">
    <location>
        <begin position="105"/>
        <end position="198"/>
    </location>
</feature>
<keyword evidence="3" id="KW-1185">Reference proteome</keyword>
<reference evidence="2" key="2">
    <citation type="submission" date="2023-05" db="EMBL/GenBank/DDBJ databases">
        <authorList>
            <person name="Schelkunov M.I."/>
        </authorList>
    </citation>
    <scope>NUCLEOTIDE SEQUENCE</scope>
    <source>
        <strain evidence="2">Hsosn_3</strain>
        <tissue evidence="2">Leaf</tissue>
    </source>
</reference>
<evidence type="ECO:0000313" key="3">
    <source>
        <dbReference type="Proteomes" id="UP001237642"/>
    </source>
</evidence>
<reference evidence="2" key="1">
    <citation type="submission" date="2023-02" db="EMBL/GenBank/DDBJ databases">
        <title>Genome of toxic invasive species Heracleum sosnowskyi carries increased number of genes despite the absence of recent whole-genome duplications.</title>
        <authorList>
            <person name="Schelkunov M."/>
            <person name="Shtratnikova V."/>
            <person name="Makarenko M."/>
            <person name="Klepikova A."/>
            <person name="Omelchenko D."/>
            <person name="Novikova G."/>
            <person name="Obukhova E."/>
            <person name="Bogdanov V."/>
            <person name="Penin A."/>
            <person name="Logacheva M."/>
        </authorList>
    </citation>
    <scope>NUCLEOTIDE SEQUENCE</scope>
    <source>
        <strain evidence="2">Hsosn_3</strain>
        <tissue evidence="2">Leaf</tissue>
    </source>
</reference>
<gene>
    <name evidence="2" type="ORF">POM88_034454</name>
</gene>
<name>A0AAD8HJA1_9APIA</name>
<feature type="compositionally biased region" description="Polar residues" evidence="1">
    <location>
        <begin position="139"/>
        <end position="155"/>
    </location>
</feature>
<evidence type="ECO:0000313" key="2">
    <source>
        <dbReference type="EMBL" id="KAK1368362.1"/>
    </source>
</evidence>
<proteinExistence type="predicted"/>